<comment type="activity regulation">
    <text evidence="22">Allosterically activated by ADP, AMP, or fructose 2,6-bisphosphate, and allosterically inhibited by ATP or citrate.</text>
</comment>
<dbReference type="GO" id="GO:0005524">
    <property type="term" value="F:ATP binding"/>
    <property type="evidence" value="ECO:0007669"/>
    <property type="project" value="UniProtKB-KW"/>
</dbReference>
<dbReference type="GO" id="GO:0048029">
    <property type="term" value="F:monosaccharide binding"/>
    <property type="evidence" value="ECO:0007669"/>
    <property type="project" value="TreeGrafter"/>
</dbReference>
<dbReference type="GO" id="GO:0070095">
    <property type="term" value="F:fructose-6-phosphate binding"/>
    <property type="evidence" value="ECO:0007669"/>
    <property type="project" value="TreeGrafter"/>
</dbReference>
<dbReference type="FunFam" id="3.40.50.460:FF:000008">
    <property type="entry name" value="ATP-dependent 6-phosphofructokinase"/>
    <property type="match status" value="1"/>
</dbReference>
<dbReference type="GO" id="GO:0042802">
    <property type="term" value="F:identical protein binding"/>
    <property type="evidence" value="ECO:0007669"/>
    <property type="project" value="TreeGrafter"/>
</dbReference>
<evidence type="ECO:0000259" key="23">
    <source>
        <dbReference type="SMART" id="SM00861"/>
    </source>
</evidence>
<keyword evidence="20" id="KW-0670">Pyruvate</keyword>
<keyword evidence="25" id="KW-1185">Reference proteome</keyword>
<sequence length="1291" mass="143349">MSNDEEFSLIDGLSSISFITHSLESYYKAIEFYSKIGFKKIFHYDCKERNTDRSLVDSSLKGDREIWLHILGAKKKELIIKIHFYDDNIDKESEKLEDSSRGKNSDLSYTLVVASLTMIISKLDEINVSYDLYPNQTFPLQVTVKDPLGNFINFTEKFSSFLHTQEKLAFLDPQKENNPKRRKIAVMTSGGDAPGMNAAVRSIVRMIIAMGCEAYFIYEGYKGLVEGGNMIKRAFWSDVRGWLSEGGTLIGTSRCMSFREREGRLSAVKNLILNEISSLIICGGDGSLTELISSNVLTREQAENHMNLHIVGLVGSIDNDMATTDVTIGAYSSLHRICDSVDSIGATALSHSRAFVIEVMGRNCGWLALMAGISTGADLVFIPESPPFEEDWQSEICETIKRQREMGKRKTVIIVAEGAIDKDLNPITAAYLKELLVERLNLDTRVTTLGHIQRGGVPCFFDRLLATLQGVEAVHAILDSTSDSSSQVISINENKITRKSLSESVELTHSSAEAIQKKDFKKAMQLRNIDFSDYYQTYLYMTVFQKSQKLVNDSLMPFLGQNLRIAIIHVGAPAGGMNIATRTFARYCLNRGHIPLAIHNGFQGLLSNDLVKELSWMEVEDWITRGGSEIGTNRDLPNTDIGMTALMFQKYNFNALMIVGGFEAFLSLLQLYKARVSYPAFRIPMICLPATISNNVPGTDFSLGTDTCLNTLIDYCDAVKQSANASHNRVFVVETQGGCCGYITVLAGLAVGSLVVYIPEDGINLKMLAEDVKYLRKYFELQKGGNRRGKLILRNEKSSSIYTTDMISAIIVAEADHRFDVRTAIPGHVQQGNVPSPMDRVRSTRLAIKSVQFIEKMCYTNMHNDPSSAAVIGIRSSKIVTTPIEVLQHETDMGKRCPKTSWWFNIKDLINILSGRNMLYLNKNIRLFSRLFNLKNPLIYNGLRPETFRKLSFGYYSTSTKPLEITVREALNQALAEEMERDERVFLLGEEVAQYDGAYKVSKGLFNRFGPKRVIDTPITESGFAGLCVGSALAGLIPICEFMTFNFSMQAIDHVVNSAAKTYYMSGGIQPCNITFRGPNGAASAVAAQHSQDFSPWYGSIPGLKVLSPYSSEDAKGLLKAAIRDPNPVVVLENEIMYGASFLLSPEAQDKDFLIPIGKAKIERPGKDVTLVSYSIHVRVCLQAAERLEKEGIQAEVINLRSIRPLDIPCVVESIKKTNRCVTVDGAFPDFGVSSEIVARIMESDAFDYLDAPVERVTGADVPMPYAPPLEAISIPNADVVVNAAKKTLYL</sequence>
<dbReference type="PANTHER" id="PTHR13697">
    <property type="entry name" value="PHOSPHOFRUCTOKINASE"/>
    <property type="match status" value="1"/>
</dbReference>
<dbReference type="NCBIfam" id="NF006667">
    <property type="entry name" value="PRK09212.1"/>
    <property type="match status" value="1"/>
</dbReference>
<accession>A0A899FV68</accession>
<dbReference type="PANTHER" id="PTHR13697:SF4">
    <property type="entry name" value="ATP-DEPENDENT 6-PHOSPHOFRUCTOKINASE"/>
    <property type="match status" value="1"/>
</dbReference>
<feature type="binding site" evidence="22">
    <location>
        <position position="822"/>
    </location>
    <ligand>
        <name>beta-D-fructose 2,6-bisphosphate</name>
        <dbReference type="ChEBI" id="CHEBI:58579"/>
        <note>allosteric activator; ligand shared between dimeric partners</note>
    </ligand>
</feature>
<keyword evidence="6 22" id="KW-0963">Cytoplasm</keyword>
<feature type="region of interest" description="N-terminal catalytic PFK domain 1" evidence="22">
    <location>
        <begin position="1"/>
        <end position="543"/>
    </location>
</feature>
<dbReference type="GO" id="GO:0005739">
    <property type="term" value="C:mitochondrion"/>
    <property type="evidence" value="ECO:0007669"/>
    <property type="project" value="UniProtKB-SubCell"/>
</dbReference>
<evidence type="ECO:0000256" key="11">
    <source>
        <dbReference type="ARBA" id="ARBA00022777"/>
    </source>
</evidence>
<evidence type="ECO:0000256" key="21">
    <source>
        <dbReference type="ARBA" id="ARBA00048070"/>
    </source>
</evidence>
<evidence type="ECO:0000313" key="24">
    <source>
        <dbReference type="EMBL" id="QSL64224.1"/>
    </source>
</evidence>
<feature type="binding site" description="in other chain" evidence="22">
    <location>
        <position position="634"/>
    </location>
    <ligand>
        <name>beta-D-fructose 2,6-bisphosphate</name>
        <dbReference type="ChEBI" id="CHEBI:58579"/>
        <note>allosteric activator; ligand shared between dimeric partners</note>
    </ligand>
</feature>
<keyword evidence="11 22" id="KW-0418">Kinase</keyword>
<comment type="similarity">
    <text evidence="22">Belongs to the phosphofructokinase type A (PFKA) family. ATP-dependent PFK group I subfamily. Eukaryotic two domain clade 'E' sub-subfamily.</text>
</comment>
<feature type="binding site" description="in other chain" evidence="22">
    <location>
        <position position="896"/>
    </location>
    <ligand>
        <name>beta-D-fructose 2,6-bisphosphate</name>
        <dbReference type="ChEBI" id="CHEBI:58579"/>
        <note>allosteric activator; ligand shared between dimeric partners</note>
    </ligand>
</feature>
<evidence type="ECO:0000256" key="17">
    <source>
        <dbReference type="ARBA" id="ARBA00023052"/>
    </source>
</evidence>
<dbReference type="FunFam" id="3.40.50.920:FF:000001">
    <property type="entry name" value="Pyruvate dehydrogenase E1 beta subunit"/>
    <property type="match status" value="1"/>
</dbReference>
<keyword evidence="12 22" id="KW-0067">ATP-binding</keyword>
<dbReference type="InterPro" id="IPR009161">
    <property type="entry name" value="6-Pfructokinase_euk"/>
</dbReference>
<keyword evidence="19 22" id="KW-0324">Glycolysis</keyword>
<evidence type="ECO:0000256" key="12">
    <source>
        <dbReference type="ARBA" id="ARBA00022840"/>
    </source>
</evidence>
<dbReference type="InterPro" id="IPR029061">
    <property type="entry name" value="THDP-binding"/>
</dbReference>
<dbReference type="NCBIfam" id="NF008854">
    <property type="entry name" value="PRK11892.1"/>
    <property type="match status" value="1"/>
</dbReference>
<dbReference type="SMART" id="SM00861">
    <property type="entry name" value="Transket_pyr"/>
    <property type="match status" value="1"/>
</dbReference>
<feature type="binding site" description="in other chain" evidence="22">
    <location>
        <position position="417"/>
    </location>
    <ligand>
        <name>substrate</name>
        <note>ligand shared between dimeric partners</note>
    </ligand>
</feature>
<keyword evidence="8 22" id="KW-0808">Transferase</keyword>
<dbReference type="GO" id="GO:0016208">
    <property type="term" value="F:AMP binding"/>
    <property type="evidence" value="ECO:0007669"/>
    <property type="project" value="TreeGrafter"/>
</dbReference>
<keyword evidence="13 22" id="KW-0460">Magnesium</keyword>
<dbReference type="EC" id="2.7.1.11" evidence="22"/>
<dbReference type="Gene3D" id="3.40.50.920">
    <property type="match status" value="1"/>
</dbReference>
<proteinExistence type="inferred from homology"/>
<dbReference type="Pfam" id="PF18468">
    <property type="entry name" value="Pfk_N"/>
    <property type="match status" value="1"/>
</dbReference>
<dbReference type="PROSITE" id="PS00433">
    <property type="entry name" value="PHOSPHOFRUCTOKINASE"/>
    <property type="match status" value="1"/>
</dbReference>
<feature type="active site" description="Proton acceptor" evidence="22">
    <location>
        <position position="318"/>
    </location>
</feature>
<feature type="binding site" evidence="22">
    <location>
        <position position="285"/>
    </location>
    <ligand>
        <name>Mg(2+)</name>
        <dbReference type="ChEBI" id="CHEBI:18420"/>
        <note>catalytic</note>
    </ligand>
</feature>
<comment type="cofactor">
    <cofactor evidence="1 22">
        <name>Mg(2+)</name>
        <dbReference type="ChEBI" id="CHEBI:18420"/>
    </cofactor>
</comment>
<dbReference type="Gene3D" id="3.40.50.970">
    <property type="match status" value="1"/>
</dbReference>
<evidence type="ECO:0000256" key="5">
    <source>
        <dbReference type="ARBA" id="ARBA00004679"/>
    </source>
</evidence>
<comment type="function">
    <text evidence="22">Catalyzes the phosphorylation of D-fructose 6-phosphate to fructose 1,6-bisphosphate by ATP, the first committing step of glycolysis.</text>
</comment>
<evidence type="ECO:0000256" key="16">
    <source>
        <dbReference type="ARBA" id="ARBA00023002"/>
    </source>
</evidence>
<comment type="subcellular location">
    <subcellularLocation>
        <location evidence="4 22">Cytoplasm</location>
    </subcellularLocation>
    <subcellularLocation>
        <location evidence="3">Mitochondrion</location>
    </subcellularLocation>
</comment>
<dbReference type="GO" id="GO:0046872">
    <property type="term" value="F:metal ion binding"/>
    <property type="evidence" value="ECO:0007669"/>
    <property type="project" value="UniProtKB-KW"/>
</dbReference>
<feature type="binding site" description="in other chain" evidence="22">
    <location>
        <begin position="828"/>
        <end position="831"/>
    </location>
    <ligand>
        <name>beta-D-fructose 2,6-bisphosphate</name>
        <dbReference type="ChEBI" id="CHEBI:58579"/>
        <note>allosteric activator; ligand shared between dimeric partners</note>
    </ligand>
</feature>
<dbReference type="SUPFAM" id="SSF52518">
    <property type="entry name" value="Thiamin diphosphate-binding fold (THDP-binding)"/>
    <property type="match status" value="1"/>
</dbReference>
<evidence type="ECO:0000256" key="7">
    <source>
        <dbReference type="ARBA" id="ARBA00022533"/>
    </source>
</evidence>
<comment type="subunit">
    <text evidence="22">Homotetramer.</text>
</comment>
<dbReference type="EMBL" id="CP054532">
    <property type="protein sequence ID" value="QSL64224.1"/>
    <property type="molecule type" value="Genomic_DNA"/>
</dbReference>
<keyword evidence="16" id="KW-0560">Oxidoreductase</keyword>
<reference evidence="24" key="1">
    <citation type="submission" date="2020-06" db="EMBL/GenBank/DDBJ databases">
        <title>Genomes of multiple members of Pneumocystis genus reveal paths to human pathogen Pneumocystis jirovecii.</title>
        <authorList>
            <person name="Cisse O.H."/>
            <person name="Ma L."/>
            <person name="Dekker J."/>
            <person name="Khil P."/>
            <person name="Jo J."/>
            <person name="Brenchley J."/>
            <person name="Blair R."/>
            <person name="Pahar B."/>
            <person name="Chabe M."/>
            <person name="Van Rompay K.A."/>
            <person name="Keesler R."/>
            <person name="Sukura A."/>
            <person name="Hirsch V."/>
            <person name="Kutty G."/>
            <person name="Liu Y."/>
            <person name="Peng L."/>
            <person name="Chen J."/>
            <person name="Song J."/>
            <person name="Weissenbacher-Lang C."/>
            <person name="Xu J."/>
            <person name="Upham N.S."/>
            <person name="Stajich J.E."/>
            <person name="Cuomo C.A."/>
            <person name="Cushion M.T."/>
            <person name="Kovacs J.A."/>
        </authorList>
    </citation>
    <scope>NUCLEOTIDE SEQUENCE</scope>
    <source>
        <strain evidence="24">2A</strain>
    </source>
</reference>
<evidence type="ECO:0000256" key="22">
    <source>
        <dbReference type="HAMAP-Rule" id="MF_03184"/>
    </source>
</evidence>
<evidence type="ECO:0000256" key="2">
    <source>
        <dbReference type="ARBA" id="ARBA00001964"/>
    </source>
</evidence>
<dbReference type="InterPro" id="IPR022953">
    <property type="entry name" value="ATP_PFK"/>
</dbReference>
<feature type="region of interest" description="C-terminal regulatory PFK domain 2" evidence="22">
    <location>
        <begin position="564"/>
        <end position="1291"/>
    </location>
</feature>
<feature type="binding site" description="in other chain" evidence="22">
    <location>
        <begin position="736"/>
        <end position="738"/>
    </location>
    <ligand>
        <name>beta-D-fructose 2,6-bisphosphate</name>
        <dbReference type="ChEBI" id="CHEBI:58579"/>
        <note>allosteric activator; ligand shared between dimeric partners</note>
    </ligand>
</feature>
<evidence type="ECO:0000256" key="13">
    <source>
        <dbReference type="ARBA" id="ARBA00022842"/>
    </source>
</evidence>
<keyword evidence="18" id="KW-0496">Mitochondrion</keyword>
<feature type="binding site" evidence="22">
    <location>
        <position position="729"/>
    </location>
    <ligand>
        <name>beta-D-fructose 2,6-bisphosphate</name>
        <dbReference type="ChEBI" id="CHEBI:58579"/>
        <note>allosteric activator; ligand shared between dimeric partners</note>
    </ligand>
</feature>
<dbReference type="PRINTS" id="PR00476">
    <property type="entry name" value="PHFRCTKINASE"/>
</dbReference>
<evidence type="ECO:0000256" key="19">
    <source>
        <dbReference type="ARBA" id="ARBA00023152"/>
    </source>
</evidence>
<dbReference type="OrthoDB" id="537915at2759"/>
<feature type="binding site" evidence="22">
    <location>
        <begin position="254"/>
        <end position="255"/>
    </location>
    <ligand>
        <name>ATP</name>
        <dbReference type="ChEBI" id="CHEBI:30616"/>
    </ligand>
</feature>
<dbReference type="Pfam" id="PF02779">
    <property type="entry name" value="Transket_pyr"/>
    <property type="match status" value="1"/>
</dbReference>
<evidence type="ECO:0000256" key="15">
    <source>
        <dbReference type="ARBA" id="ARBA00022958"/>
    </source>
</evidence>
<feature type="binding site" description="in other chain" evidence="22">
    <location>
        <begin position="691"/>
        <end position="695"/>
    </location>
    <ligand>
        <name>beta-D-fructose 2,6-bisphosphate</name>
        <dbReference type="ChEBI" id="CHEBI:58579"/>
        <note>allosteric activator; ligand shared between dimeric partners</note>
    </ligand>
</feature>
<keyword evidence="7 22" id="KW-0021">Allosteric enzyme</keyword>
<dbReference type="Gene3D" id="3.10.180.10">
    <property type="entry name" value="2,3-Dihydroxybiphenyl 1,2-Dioxygenase, domain 1"/>
    <property type="match status" value="1"/>
</dbReference>
<evidence type="ECO:0000256" key="14">
    <source>
        <dbReference type="ARBA" id="ARBA00022946"/>
    </source>
</evidence>
<dbReference type="Pfam" id="PF00365">
    <property type="entry name" value="PFK"/>
    <property type="match status" value="2"/>
</dbReference>
<dbReference type="GO" id="GO:0006086">
    <property type="term" value="P:pyruvate decarboxylation to acetyl-CoA"/>
    <property type="evidence" value="ECO:0007669"/>
    <property type="project" value="UniProtKB-ARBA"/>
</dbReference>
<evidence type="ECO:0000256" key="6">
    <source>
        <dbReference type="ARBA" id="ARBA00022490"/>
    </source>
</evidence>
<feature type="binding site" description="in other chain" evidence="22">
    <location>
        <begin position="316"/>
        <end position="318"/>
    </location>
    <ligand>
        <name>substrate</name>
        <note>ligand shared between dimeric partners</note>
    </ligand>
</feature>
<feature type="binding site" evidence="22">
    <location>
        <position position="191"/>
    </location>
    <ligand>
        <name>ATP</name>
        <dbReference type="ChEBI" id="CHEBI:30616"/>
    </ligand>
</feature>
<dbReference type="InterPro" id="IPR000023">
    <property type="entry name" value="Phosphofructokinase_dom"/>
</dbReference>
<dbReference type="InterPro" id="IPR040712">
    <property type="entry name" value="Pfk_N"/>
</dbReference>
<evidence type="ECO:0000256" key="4">
    <source>
        <dbReference type="ARBA" id="ARBA00004496"/>
    </source>
</evidence>
<comment type="cofactor">
    <cofactor evidence="2">
        <name>thiamine diphosphate</name>
        <dbReference type="ChEBI" id="CHEBI:58937"/>
    </cofactor>
</comment>
<feature type="binding site" description="in other chain" evidence="22">
    <location>
        <begin position="451"/>
        <end position="454"/>
    </location>
    <ligand>
        <name>substrate</name>
        <note>ligand shared between dimeric partners</note>
    </ligand>
</feature>
<dbReference type="Pfam" id="PF02780">
    <property type="entry name" value="Transketolase_C"/>
    <property type="match status" value="1"/>
</dbReference>
<dbReference type="GO" id="GO:0003872">
    <property type="term" value="F:6-phosphofructokinase activity"/>
    <property type="evidence" value="ECO:0007669"/>
    <property type="project" value="UniProtKB-UniRule"/>
</dbReference>
<dbReference type="InterPro" id="IPR029068">
    <property type="entry name" value="Glyas_Bleomycin-R_OHBP_Dase"/>
</dbReference>
<name>A0A899FV68_9ASCO</name>
<dbReference type="SUPFAM" id="SSF53784">
    <property type="entry name" value="Phosphofructokinase"/>
    <property type="match status" value="2"/>
</dbReference>
<dbReference type="InterPro" id="IPR005475">
    <property type="entry name" value="Transketolase-like_Pyr-bd"/>
</dbReference>
<keyword evidence="17" id="KW-0786">Thiamine pyrophosphate</keyword>
<evidence type="ECO:0000256" key="9">
    <source>
        <dbReference type="ARBA" id="ARBA00022723"/>
    </source>
</evidence>
<feature type="binding site" evidence="22">
    <location>
        <position position="353"/>
    </location>
    <ligand>
        <name>substrate</name>
        <note>ligand shared between dimeric partners</note>
    </ligand>
</feature>
<protein>
    <recommendedName>
        <fullName evidence="22">ATP-dependent 6-phosphofructokinase</fullName>
        <shortName evidence="22">ATP-PFK</shortName>
        <shortName evidence="22">Phosphofructokinase</shortName>
        <ecNumber evidence="22">2.7.1.11</ecNumber>
    </recommendedName>
    <alternativeName>
        <fullName evidence="22">Phosphohexokinase</fullName>
    </alternativeName>
</protein>
<evidence type="ECO:0000256" key="8">
    <source>
        <dbReference type="ARBA" id="ARBA00022679"/>
    </source>
</evidence>
<organism evidence="24 25">
    <name type="scientific">Pneumocystis wakefieldiae</name>
    <dbReference type="NCBI Taxonomy" id="38082"/>
    <lineage>
        <taxon>Eukaryota</taxon>
        <taxon>Fungi</taxon>
        <taxon>Dikarya</taxon>
        <taxon>Ascomycota</taxon>
        <taxon>Taphrinomycotina</taxon>
        <taxon>Pneumocystomycetes</taxon>
        <taxon>Pneumocystaceae</taxon>
        <taxon>Pneumocystis</taxon>
    </lineage>
</organism>
<feature type="binding site" description="in other chain" evidence="22">
    <location>
        <position position="796"/>
    </location>
    <ligand>
        <name>beta-D-fructose 2,6-bisphosphate</name>
        <dbReference type="ChEBI" id="CHEBI:58579"/>
        <note>allosteric activator; ligand shared between dimeric partners</note>
    </ligand>
</feature>
<dbReference type="InterPro" id="IPR033248">
    <property type="entry name" value="Transketolase_C"/>
</dbReference>
<dbReference type="SUPFAM" id="SSF52922">
    <property type="entry name" value="TK C-terminal domain-like"/>
    <property type="match status" value="1"/>
</dbReference>
<evidence type="ECO:0000256" key="18">
    <source>
        <dbReference type="ARBA" id="ARBA00023128"/>
    </source>
</evidence>
<dbReference type="NCBIfam" id="NF002872">
    <property type="entry name" value="PRK03202.1"/>
    <property type="match status" value="1"/>
</dbReference>
<evidence type="ECO:0000256" key="10">
    <source>
        <dbReference type="ARBA" id="ARBA00022741"/>
    </source>
</evidence>
<dbReference type="Proteomes" id="UP000663699">
    <property type="component" value="Chromosome 1"/>
</dbReference>
<evidence type="ECO:0000313" key="25">
    <source>
        <dbReference type="Proteomes" id="UP000663699"/>
    </source>
</evidence>
<evidence type="ECO:0000256" key="20">
    <source>
        <dbReference type="ARBA" id="ARBA00023317"/>
    </source>
</evidence>
<dbReference type="FunFam" id="3.40.50.460:FF:000007">
    <property type="entry name" value="ATP-dependent 6-phosphofructokinase"/>
    <property type="match status" value="1"/>
</dbReference>
<dbReference type="GO" id="GO:0061621">
    <property type="term" value="P:canonical glycolysis"/>
    <property type="evidence" value="ECO:0007669"/>
    <property type="project" value="TreeGrafter"/>
</dbReference>
<dbReference type="Gene3D" id="3.40.50.460">
    <property type="entry name" value="Phosphofructokinase domain"/>
    <property type="match status" value="2"/>
</dbReference>
<keyword evidence="15" id="KW-0630">Potassium</keyword>
<keyword evidence="14" id="KW-0809">Transit peptide</keyword>
<dbReference type="InterPro" id="IPR035966">
    <property type="entry name" value="PKF_sf"/>
</dbReference>
<evidence type="ECO:0000256" key="1">
    <source>
        <dbReference type="ARBA" id="ARBA00001946"/>
    </source>
</evidence>
<gene>
    <name evidence="24" type="ORF">MERGE_000379</name>
</gene>
<dbReference type="InterPro" id="IPR015912">
    <property type="entry name" value="Phosphofructokinase_CS"/>
</dbReference>
<comment type="catalytic activity">
    <reaction evidence="21 22">
        <text>beta-D-fructose 6-phosphate + ATP = beta-D-fructose 1,6-bisphosphate + ADP + H(+)</text>
        <dbReference type="Rhea" id="RHEA:16109"/>
        <dbReference type="ChEBI" id="CHEBI:15378"/>
        <dbReference type="ChEBI" id="CHEBI:30616"/>
        <dbReference type="ChEBI" id="CHEBI:32966"/>
        <dbReference type="ChEBI" id="CHEBI:57634"/>
        <dbReference type="ChEBI" id="CHEBI:456216"/>
        <dbReference type="EC" id="2.7.1.11"/>
    </reaction>
</comment>
<dbReference type="GO" id="GO:0006002">
    <property type="term" value="P:fructose 6-phosphate metabolic process"/>
    <property type="evidence" value="ECO:0007669"/>
    <property type="project" value="InterPro"/>
</dbReference>
<keyword evidence="9 22" id="KW-0479">Metal-binding</keyword>
<comment type="caution">
    <text evidence="22">Lacks conserved residue(s) required for the propagation of feature annotation.</text>
</comment>
<feature type="binding site" evidence="22">
    <location>
        <position position="445"/>
    </location>
    <ligand>
        <name>substrate</name>
        <note>ligand shared between dimeric partners</note>
    </ligand>
</feature>
<dbReference type="GO" id="GO:0030388">
    <property type="term" value="P:fructose 1,6-bisphosphate metabolic process"/>
    <property type="evidence" value="ECO:0007669"/>
    <property type="project" value="TreeGrafter"/>
</dbReference>
<evidence type="ECO:0000256" key="3">
    <source>
        <dbReference type="ARBA" id="ARBA00004173"/>
    </source>
</evidence>
<dbReference type="HAMAP" id="MF_03184">
    <property type="entry name" value="Phosphofructokinase_I_E"/>
    <property type="match status" value="1"/>
</dbReference>
<dbReference type="GO" id="GO:0016491">
    <property type="term" value="F:oxidoreductase activity"/>
    <property type="evidence" value="ECO:0007669"/>
    <property type="project" value="UniProtKB-KW"/>
</dbReference>
<keyword evidence="10 22" id="KW-0547">Nucleotide-binding</keyword>
<dbReference type="Gene3D" id="3.40.50.450">
    <property type="match status" value="2"/>
</dbReference>
<dbReference type="GO" id="GO:0005945">
    <property type="term" value="C:6-phosphofructokinase complex"/>
    <property type="evidence" value="ECO:0007669"/>
    <property type="project" value="TreeGrafter"/>
</dbReference>
<dbReference type="NCBIfam" id="TIGR02478">
    <property type="entry name" value="6PF1K_euk"/>
    <property type="match status" value="1"/>
</dbReference>
<dbReference type="InterPro" id="IPR009014">
    <property type="entry name" value="Transketo_C/PFOR_II"/>
</dbReference>
<feature type="binding site" description="in other chain" evidence="22">
    <location>
        <begin position="360"/>
        <end position="362"/>
    </location>
    <ligand>
        <name>substrate</name>
        <note>ligand shared between dimeric partners</note>
    </ligand>
</feature>
<feature type="domain" description="Transketolase-like pyrimidine-binding" evidence="23">
    <location>
        <begin position="965"/>
        <end position="1140"/>
    </location>
</feature>
<feature type="binding site" evidence="22">
    <location>
        <begin position="284"/>
        <end position="287"/>
    </location>
    <ligand>
        <name>ATP</name>
        <dbReference type="ChEBI" id="CHEBI:30616"/>
    </ligand>
</feature>
<dbReference type="CDD" id="cd07036">
    <property type="entry name" value="TPP_PYR_E1-PDHc-beta_like"/>
    <property type="match status" value="1"/>
</dbReference>
<dbReference type="UniPathway" id="UPA00109">
    <property type="reaction ID" value="UER00182"/>
</dbReference>
<dbReference type="FunFam" id="3.40.50.970:FF:000006">
    <property type="entry name" value="Pyruvate dehydrogenase E1 component subunit beta"/>
    <property type="match status" value="1"/>
</dbReference>
<comment type="pathway">
    <text evidence="5 22">Carbohydrate degradation; glycolysis; D-glyceraldehyde 3-phosphate and glycerone phosphate from D-glucose: step 3/4.</text>
</comment>